<keyword evidence="2" id="KW-0732">Signal</keyword>
<dbReference type="AlphaFoldDB" id="A0A2N5V1B7"/>
<gene>
    <name evidence="3" type="ORF">PCANC_18361</name>
</gene>
<feature type="chain" id="PRO_5014944130" evidence="2">
    <location>
        <begin position="22"/>
        <end position="573"/>
    </location>
</feature>
<feature type="signal peptide" evidence="2">
    <location>
        <begin position="1"/>
        <end position="21"/>
    </location>
</feature>
<evidence type="ECO:0000256" key="1">
    <source>
        <dbReference type="SAM" id="MobiDB-lite"/>
    </source>
</evidence>
<evidence type="ECO:0000256" key="2">
    <source>
        <dbReference type="SAM" id="SignalP"/>
    </source>
</evidence>
<comment type="caution">
    <text evidence="3">The sequence shown here is derived from an EMBL/GenBank/DDBJ whole genome shotgun (WGS) entry which is preliminary data.</text>
</comment>
<name>A0A2N5V1B7_9BASI</name>
<dbReference type="Proteomes" id="UP000235388">
    <property type="component" value="Unassembled WGS sequence"/>
</dbReference>
<evidence type="ECO:0000313" key="4">
    <source>
        <dbReference type="Proteomes" id="UP000235388"/>
    </source>
</evidence>
<reference evidence="3 4" key="1">
    <citation type="submission" date="2017-11" db="EMBL/GenBank/DDBJ databases">
        <title>De novo assembly and phasing of dikaryotic genomes from two isolates of Puccinia coronata f. sp. avenae, the causal agent of oat crown rust.</title>
        <authorList>
            <person name="Miller M.E."/>
            <person name="Zhang Y."/>
            <person name="Omidvar V."/>
            <person name="Sperschneider J."/>
            <person name="Schwessinger B."/>
            <person name="Raley C."/>
            <person name="Palmer J.M."/>
            <person name="Garnica D."/>
            <person name="Upadhyaya N."/>
            <person name="Rathjen J."/>
            <person name="Taylor J.M."/>
            <person name="Park R.F."/>
            <person name="Dodds P.N."/>
            <person name="Hirsch C.D."/>
            <person name="Kianian S.F."/>
            <person name="Figueroa M."/>
        </authorList>
    </citation>
    <scope>NUCLEOTIDE SEQUENCE [LARGE SCALE GENOMIC DNA]</scope>
    <source>
        <strain evidence="3">12NC29</strain>
    </source>
</reference>
<protein>
    <submittedName>
        <fullName evidence="3">Uncharacterized protein</fullName>
    </submittedName>
</protein>
<proteinExistence type="predicted"/>
<dbReference type="EMBL" id="PGCJ01000143">
    <property type="protein sequence ID" value="PLW43802.1"/>
    <property type="molecule type" value="Genomic_DNA"/>
</dbReference>
<feature type="region of interest" description="Disordered" evidence="1">
    <location>
        <begin position="355"/>
        <end position="418"/>
    </location>
</feature>
<evidence type="ECO:0000313" key="3">
    <source>
        <dbReference type="EMBL" id="PLW43802.1"/>
    </source>
</evidence>
<feature type="compositionally biased region" description="Polar residues" evidence="1">
    <location>
        <begin position="355"/>
        <end position="389"/>
    </location>
</feature>
<organism evidence="3 4">
    <name type="scientific">Puccinia coronata f. sp. avenae</name>
    <dbReference type="NCBI Taxonomy" id="200324"/>
    <lineage>
        <taxon>Eukaryota</taxon>
        <taxon>Fungi</taxon>
        <taxon>Dikarya</taxon>
        <taxon>Basidiomycota</taxon>
        <taxon>Pucciniomycotina</taxon>
        <taxon>Pucciniomycetes</taxon>
        <taxon>Pucciniales</taxon>
        <taxon>Pucciniaceae</taxon>
        <taxon>Puccinia</taxon>
    </lineage>
</organism>
<accession>A0A2N5V1B7</accession>
<keyword evidence="4" id="KW-1185">Reference proteome</keyword>
<sequence length="573" mass="64410">MMPVLLSFVLIQLGLTFTVRALPLNATPITTVQSSSSDSSLLIESDLANALLYRDGGTEPDLGRNDGMQWQPSSLTVESDLRHDFKVPDVAQGHCPEKRRKIIPKTALERWAPFTLALENSSDPSHAHPSHVTGAHADVLLAQQATTHHQGNLLPVPAIPSYTLPLPPLSPSIEASDQFLQSASSFNYNLATTSFPPHSGLELPSALHDSQPALQHSSSGDHEILKYLLELDNWHGIDSSQNEDLIAQQEKAYQQAKLPPEIESYTSPLPPTLSSAKESNQFLHSVPSCYKNISPTNLQPHSGLEVPSSLHNFQPSLQYSSSGNQKTLKYPFEVEKLHAIDSSWKEDLIAQSSKTYYQGNNPPEMASYTSPLPQTSYSAEGSDQCLHSFSSEKENLDQTSFHPHSDMEVPSSPNNFHPPLQYSSSGNFENLKYHYDLERCHGMDSSQNEGFESIYSYPSQPELAEDYVLQSIPSLSSDESHTYNPEAPKKSLNDFWQDLHLQTGCLDYKNLNYFLEEKEGLSKNYVENKGKWKRFKTENHSSCIHQFRYKIEHWDTIQEYISFNFILELRLFN</sequence>